<name>A0A6A5QDE4_AMPQU</name>
<evidence type="ECO:0000313" key="2">
    <source>
        <dbReference type="Proteomes" id="UP000800096"/>
    </source>
</evidence>
<proteinExistence type="predicted"/>
<dbReference type="EMBL" id="ML979139">
    <property type="protein sequence ID" value="KAF1913379.1"/>
    <property type="molecule type" value="Genomic_DNA"/>
</dbReference>
<organism evidence="1 2">
    <name type="scientific">Ampelomyces quisqualis</name>
    <name type="common">Powdery mildew agent</name>
    <dbReference type="NCBI Taxonomy" id="50730"/>
    <lineage>
        <taxon>Eukaryota</taxon>
        <taxon>Fungi</taxon>
        <taxon>Dikarya</taxon>
        <taxon>Ascomycota</taxon>
        <taxon>Pezizomycotina</taxon>
        <taxon>Dothideomycetes</taxon>
        <taxon>Pleosporomycetidae</taxon>
        <taxon>Pleosporales</taxon>
        <taxon>Pleosporineae</taxon>
        <taxon>Phaeosphaeriaceae</taxon>
        <taxon>Ampelomyces</taxon>
    </lineage>
</organism>
<keyword evidence="2" id="KW-1185">Reference proteome</keyword>
<dbReference type="AlphaFoldDB" id="A0A6A5QDE4"/>
<sequence>MCVVESVTCFTNSLMPAMFSSSHLDGNGTGGAIAFVVQVYAWWSYRPGPGR</sequence>
<gene>
    <name evidence="1" type="ORF">BDU57DRAFT_522268</name>
</gene>
<evidence type="ECO:0000313" key="1">
    <source>
        <dbReference type="EMBL" id="KAF1913379.1"/>
    </source>
</evidence>
<accession>A0A6A5QDE4</accession>
<protein>
    <submittedName>
        <fullName evidence="1">Uncharacterized protein</fullName>
    </submittedName>
</protein>
<dbReference type="Proteomes" id="UP000800096">
    <property type="component" value="Unassembled WGS sequence"/>
</dbReference>
<reference evidence="1" key="1">
    <citation type="journal article" date="2020" name="Stud. Mycol.">
        <title>101 Dothideomycetes genomes: a test case for predicting lifestyles and emergence of pathogens.</title>
        <authorList>
            <person name="Haridas S."/>
            <person name="Albert R."/>
            <person name="Binder M."/>
            <person name="Bloem J."/>
            <person name="Labutti K."/>
            <person name="Salamov A."/>
            <person name="Andreopoulos B."/>
            <person name="Baker S."/>
            <person name="Barry K."/>
            <person name="Bills G."/>
            <person name="Bluhm B."/>
            <person name="Cannon C."/>
            <person name="Castanera R."/>
            <person name="Culley D."/>
            <person name="Daum C."/>
            <person name="Ezra D."/>
            <person name="Gonzalez J."/>
            <person name="Henrissat B."/>
            <person name="Kuo A."/>
            <person name="Liang C."/>
            <person name="Lipzen A."/>
            <person name="Lutzoni F."/>
            <person name="Magnuson J."/>
            <person name="Mondo S."/>
            <person name="Nolan M."/>
            <person name="Ohm R."/>
            <person name="Pangilinan J."/>
            <person name="Park H.-J."/>
            <person name="Ramirez L."/>
            <person name="Alfaro M."/>
            <person name="Sun H."/>
            <person name="Tritt A."/>
            <person name="Yoshinaga Y."/>
            <person name="Zwiers L.-H."/>
            <person name="Turgeon B."/>
            <person name="Goodwin S."/>
            <person name="Spatafora J."/>
            <person name="Crous P."/>
            <person name="Grigoriev I."/>
        </authorList>
    </citation>
    <scope>NUCLEOTIDE SEQUENCE</scope>
    <source>
        <strain evidence="1">HMLAC05119</strain>
    </source>
</reference>